<dbReference type="AlphaFoldDB" id="A0A4Q0VMA8"/>
<evidence type="ECO:0000313" key="1">
    <source>
        <dbReference type="EMBL" id="RXI96468.1"/>
    </source>
</evidence>
<reference evidence="1 2" key="1">
    <citation type="journal article" date="2019" name="Int. J. Syst. Evol. Microbiol.">
        <title>Anaerobacillus alkaliphilus sp. nov., a novel alkaliphilic and moderately halophilic bacterium.</title>
        <authorList>
            <person name="Borsodi A.K."/>
            <person name="Aszalos J.M."/>
            <person name="Bihari P."/>
            <person name="Nagy I."/>
            <person name="Schumann P."/>
            <person name="Sproer C."/>
            <person name="Kovacs A.L."/>
            <person name="Boka K."/>
            <person name="Dobosy P."/>
            <person name="Ovari M."/>
            <person name="Szili-Kovacs T."/>
            <person name="Toth E."/>
        </authorList>
    </citation>
    <scope>NUCLEOTIDE SEQUENCE [LARGE SCALE GENOMIC DNA]</scope>
    <source>
        <strain evidence="1 2">B16-10</strain>
    </source>
</reference>
<name>A0A4Q0VMA8_9BACI</name>
<dbReference type="RefSeq" id="WP_129080445.1">
    <property type="nucleotide sequence ID" value="NZ_QOUX01000047.1"/>
</dbReference>
<protein>
    <recommendedName>
        <fullName evidence="3">Glycosyltransferase family 2 protein</fullName>
    </recommendedName>
</protein>
<proteinExistence type="predicted"/>
<keyword evidence="2" id="KW-1185">Reference proteome</keyword>
<organism evidence="1 2">
    <name type="scientific">Anaerobacillus alkaliphilus</name>
    <dbReference type="NCBI Taxonomy" id="1548597"/>
    <lineage>
        <taxon>Bacteria</taxon>
        <taxon>Bacillati</taxon>
        <taxon>Bacillota</taxon>
        <taxon>Bacilli</taxon>
        <taxon>Bacillales</taxon>
        <taxon>Bacillaceae</taxon>
        <taxon>Anaerobacillus</taxon>
    </lineage>
</organism>
<accession>A0A4Q0VMA8</accession>
<dbReference type="EMBL" id="QOUX01000047">
    <property type="protein sequence ID" value="RXI96468.1"/>
    <property type="molecule type" value="Genomic_DNA"/>
</dbReference>
<dbReference type="CDD" id="cd00761">
    <property type="entry name" value="Glyco_tranf_GTA_type"/>
    <property type="match status" value="1"/>
</dbReference>
<dbReference type="Proteomes" id="UP000290649">
    <property type="component" value="Unassembled WGS sequence"/>
</dbReference>
<dbReference type="OrthoDB" id="506149at2"/>
<sequence>MKKDNKDYLQEIDDYFHQLHSSNDKKSAPMVVFGISLKSKKVSRDWDLVCENLAKTLRTILANTDHNFRICIAGHERPDIAELEHDLVTWIPVNFEPPVNAKGFSTDKKQKRGVIGAYLRHLGYSGYFMPLDADDWVHCRFVELIRSFPITNAFIFEKGFMTNINYDEVWIRNTFYKGCGSGSIFYFSNQEFPVSPSRKDVRRSPFGLTVTTHTKITGELNERNISFRMIELPMVTYVFGHGENNSIIKGKKENSRKADYYDATGERIADLFSQHFKFEST</sequence>
<evidence type="ECO:0008006" key="3">
    <source>
        <dbReference type="Google" id="ProtNLM"/>
    </source>
</evidence>
<comment type="caution">
    <text evidence="1">The sequence shown here is derived from an EMBL/GenBank/DDBJ whole genome shotgun (WGS) entry which is preliminary data.</text>
</comment>
<evidence type="ECO:0000313" key="2">
    <source>
        <dbReference type="Proteomes" id="UP000290649"/>
    </source>
</evidence>
<gene>
    <name evidence="1" type="ORF">DS745_22420</name>
</gene>